<evidence type="ECO:0000313" key="2">
    <source>
        <dbReference type="EMBL" id="OGG52756.1"/>
    </source>
</evidence>
<protein>
    <submittedName>
        <fullName evidence="2">Uncharacterized protein</fullName>
    </submittedName>
</protein>
<dbReference type="EMBL" id="MFKF01000135">
    <property type="protein sequence ID" value="OGG52756.1"/>
    <property type="molecule type" value="Genomic_DNA"/>
</dbReference>
<feature type="region of interest" description="Disordered" evidence="1">
    <location>
        <begin position="41"/>
        <end position="105"/>
    </location>
</feature>
<evidence type="ECO:0000313" key="3">
    <source>
        <dbReference type="Proteomes" id="UP000178606"/>
    </source>
</evidence>
<gene>
    <name evidence="2" type="ORF">A3F84_10015</name>
</gene>
<reference evidence="2 3" key="1">
    <citation type="journal article" date="2016" name="Nat. Commun.">
        <title>Thousands of microbial genomes shed light on interconnected biogeochemical processes in an aquifer system.</title>
        <authorList>
            <person name="Anantharaman K."/>
            <person name="Brown C.T."/>
            <person name="Hug L.A."/>
            <person name="Sharon I."/>
            <person name="Castelle C.J."/>
            <person name="Probst A.J."/>
            <person name="Thomas B.C."/>
            <person name="Singh A."/>
            <person name="Wilkins M.J."/>
            <person name="Karaoz U."/>
            <person name="Brodie E.L."/>
            <person name="Williams K.H."/>
            <person name="Hubbard S.S."/>
            <person name="Banfield J.F."/>
        </authorList>
    </citation>
    <scope>NUCLEOTIDE SEQUENCE [LARGE SCALE GENOMIC DNA]</scope>
    <source>
        <strain evidence="3">RIFCSPLOWO2_12_FULL_64_10</strain>
    </source>
</reference>
<evidence type="ECO:0000256" key="1">
    <source>
        <dbReference type="SAM" id="MobiDB-lite"/>
    </source>
</evidence>
<comment type="caution">
    <text evidence="2">The sequence shown here is derived from an EMBL/GenBank/DDBJ whole genome shotgun (WGS) entry which is preliminary data.</text>
</comment>
<dbReference type="AlphaFoldDB" id="A0A1F6CUB0"/>
<dbReference type="Proteomes" id="UP000178606">
    <property type="component" value="Unassembled WGS sequence"/>
</dbReference>
<proteinExistence type="predicted"/>
<accession>A0A1F6CUB0</accession>
<name>A0A1F6CUB0_HANXR</name>
<sequence>MLIRSVEFQDSFARAPVEGARQLSLDLNRPDLLHRHMAQVAVEQAAQDQNRPLASEQPEDSGIDPNSRPLPERPQQRRRGRRREPEEEHHPPHVSTTGTHVDFVA</sequence>
<organism evidence="2 3">
    <name type="scientific">Handelsmanbacteria sp. (strain RIFCSPLOWO2_12_FULL_64_10)</name>
    <dbReference type="NCBI Taxonomy" id="1817868"/>
    <lineage>
        <taxon>Bacteria</taxon>
        <taxon>Candidatus Handelsmaniibacteriota</taxon>
    </lineage>
</organism>